<name>A0A378K9Q8_9GAMM</name>
<feature type="chain" id="PRO_5016821667" description="Sel1 repeat family protein" evidence="1">
    <location>
        <begin position="23"/>
        <end position="229"/>
    </location>
</feature>
<keyword evidence="1" id="KW-0732">Signal</keyword>
<dbReference type="AlphaFoldDB" id="A0A378K9Q8"/>
<proteinExistence type="predicted"/>
<protein>
    <recommendedName>
        <fullName evidence="4">Sel1 repeat family protein</fullName>
    </recommendedName>
</protein>
<dbReference type="OrthoDB" id="5654139at2"/>
<sequence>MHSCIRSLFFVVLACTSHTLFALEIRANNISLDTCLYKPEIQKEHSTELQAIVRAEQEERENFEEKTEVEFEVLLQHDLERRQRIGAIFAEGCLQSASDFAAAALVYQHGDIPDHYYQAFLWTKRAVELGDITQKHLMTLAIYHYLVYLGKKQLFGSQAFGEFKEMLCYCLEPVEKSFPDNLREEYTDLNLQARYDWITSSNEGRSCGEPKECDHNLKNSPIGTVPGCW</sequence>
<gene>
    <name evidence="2" type="ORF">NCTC13316_03318</name>
</gene>
<dbReference type="RefSeq" id="WP_115332832.1">
    <property type="nucleotide sequence ID" value="NZ_CAAAHP010000016.1"/>
</dbReference>
<evidence type="ECO:0000256" key="1">
    <source>
        <dbReference type="SAM" id="SignalP"/>
    </source>
</evidence>
<keyword evidence="3" id="KW-1185">Reference proteome</keyword>
<accession>A0A378K9Q8</accession>
<evidence type="ECO:0008006" key="4">
    <source>
        <dbReference type="Google" id="ProtNLM"/>
    </source>
</evidence>
<dbReference type="EMBL" id="UGOD01000004">
    <property type="protein sequence ID" value="STX81447.1"/>
    <property type="molecule type" value="Genomic_DNA"/>
</dbReference>
<evidence type="ECO:0000313" key="3">
    <source>
        <dbReference type="Proteomes" id="UP000254794"/>
    </source>
</evidence>
<reference evidence="2 3" key="1">
    <citation type="submission" date="2018-06" db="EMBL/GenBank/DDBJ databases">
        <authorList>
            <consortium name="Pathogen Informatics"/>
            <person name="Doyle S."/>
        </authorList>
    </citation>
    <scope>NUCLEOTIDE SEQUENCE [LARGE SCALE GENOMIC DNA]</scope>
    <source>
        <strain evidence="2 3">NCTC13316</strain>
    </source>
</reference>
<organism evidence="2 3">
    <name type="scientific">Legionella busanensis</name>
    <dbReference type="NCBI Taxonomy" id="190655"/>
    <lineage>
        <taxon>Bacteria</taxon>
        <taxon>Pseudomonadati</taxon>
        <taxon>Pseudomonadota</taxon>
        <taxon>Gammaproteobacteria</taxon>
        <taxon>Legionellales</taxon>
        <taxon>Legionellaceae</taxon>
        <taxon>Legionella</taxon>
    </lineage>
</organism>
<evidence type="ECO:0000313" key="2">
    <source>
        <dbReference type="EMBL" id="STX81447.1"/>
    </source>
</evidence>
<dbReference type="Proteomes" id="UP000254794">
    <property type="component" value="Unassembled WGS sequence"/>
</dbReference>
<feature type="signal peptide" evidence="1">
    <location>
        <begin position="1"/>
        <end position="22"/>
    </location>
</feature>